<feature type="domain" description="Phorbol-ester/DAG-type" evidence="5">
    <location>
        <begin position="10"/>
        <end position="64"/>
    </location>
</feature>
<dbReference type="InterPro" id="IPR053192">
    <property type="entry name" value="Vacuole_Formation_Reg"/>
</dbReference>
<keyword evidence="4" id="KW-0862">Zinc</keyword>
<protein>
    <recommendedName>
        <fullName evidence="5">Phorbol-ester/DAG-type domain-containing protein</fullName>
    </recommendedName>
</protein>
<organism evidence="6 7">
    <name type="scientific">Eutrema salsugineum</name>
    <name type="common">Saltwater cress</name>
    <name type="synonym">Sisymbrium salsugineum</name>
    <dbReference type="NCBI Taxonomy" id="72664"/>
    <lineage>
        <taxon>Eukaryota</taxon>
        <taxon>Viridiplantae</taxon>
        <taxon>Streptophyta</taxon>
        <taxon>Embryophyta</taxon>
        <taxon>Tracheophyta</taxon>
        <taxon>Spermatophyta</taxon>
        <taxon>Magnoliopsida</taxon>
        <taxon>eudicotyledons</taxon>
        <taxon>Gunneridae</taxon>
        <taxon>Pentapetalae</taxon>
        <taxon>rosids</taxon>
        <taxon>malvids</taxon>
        <taxon>Brassicales</taxon>
        <taxon>Brassicaceae</taxon>
        <taxon>Eutremeae</taxon>
        <taxon>Eutrema</taxon>
    </lineage>
</organism>
<reference evidence="6 7" key="1">
    <citation type="journal article" date="2013" name="Front. Plant Sci.">
        <title>The Reference Genome of the Halophytic Plant Eutrema salsugineum.</title>
        <authorList>
            <person name="Yang R."/>
            <person name="Jarvis D.E."/>
            <person name="Chen H."/>
            <person name="Beilstein M.A."/>
            <person name="Grimwood J."/>
            <person name="Jenkins J."/>
            <person name="Shu S."/>
            <person name="Prochnik S."/>
            <person name="Xin M."/>
            <person name="Ma C."/>
            <person name="Schmutz J."/>
            <person name="Wing R.A."/>
            <person name="Mitchell-Olds T."/>
            <person name="Schumaker K.S."/>
            <person name="Wang X."/>
        </authorList>
    </citation>
    <scope>NUCLEOTIDE SEQUENCE [LARGE SCALE GENOMIC DNA]</scope>
</reference>
<dbReference type="InterPro" id="IPR046349">
    <property type="entry name" value="C1-like_sf"/>
</dbReference>
<dbReference type="STRING" id="72664.V4MJ88"/>
<proteinExistence type="predicted"/>
<keyword evidence="1" id="KW-0479">Metal-binding</keyword>
<keyword evidence="3" id="KW-0863">Zinc-finger</keyword>
<accession>V4MJ88</accession>
<dbReference type="EMBL" id="KI517384">
    <property type="protein sequence ID" value="ESQ55467.1"/>
    <property type="molecule type" value="Genomic_DNA"/>
</dbReference>
<dbReference type="AlphaFoldDB" id="V4MJ88"/>
<name>V4MJ88_EUTSA</name>
<sequence length="500" mass="56951">MNAVEFPSHRHPLNLKELSSEETEESRVCGLCGETIKETNRVYECSQCDFAAHLDCAENPPSLVIERPKFHEHTLTLLPRQVSFTCNACGLSGDKSPYVCLECSFMTHKDCIDFPRAIRINRHHHRMFYTSFLGSGEQTCGICRRKMDGRYGAYSCLCCEDYYVHSRCAVRRDVWDGIDVEGKPEEEDGKDDLEEFTIIEERSLIVHFCHEQHVLSFRSQYEYADDVCSGCALPIAAENFYTCQECTYLLHERCANLPREITTFLHVHPLTLCPDDESSCGPNGPSRCGSCHLHFNGFSYRCLECKDDNIEFDIRCSSVSEPLLVSSHEHPLFIDDHPLFIDDVPTDEIEEAKICSGCGLQGQKYILSCFGCRFHLCMACAALPDKAKYKYDEHLLSIKSGLEDSTGGYLLCDVCEKKIEEKGNYYKCFSCGPVLHTNCAVGSFRHMRPWMSFISLGHEYKVVRNDWTTQLRCSNCDNECHEPLLLVSTTTTDTEKIENI</sequence>
<keyword evidence="2" id="KW-0677">Repeat</keyword>
<dbReference type="PANTHER" id="PTHR32410:SF211">
    <property type="entry name" value="CYSTEINE_HISTIDINE-RICH C1 DOMAIN FAMILY PROTEIN"/>
    <property type="match status" value="1"/>
</dbReference>
<dbReference type="SUPFAM" id="SSF57889">
    <property type="entry name" value="Cysteine-rich domain"/>
    <property type="match status" value="4"/>
</dbReference>
<dbReference type="PROSITE" id="PS50081">
    <property type="entry name" value="ZF_DAG_PE_2"/>
    <property type="match status" value="1"/>
</dbReference>
<dbReference type="KEGG" id="eus:EUTSA_v10027103mg"/>
<dbReference type="GO" id="GO:0008270">
    <property type="term" value="F:zinc ion binding"/>
    <property type="evidence" value="ECO:0007669"/>
    <property type="project" value="UniProtKB-KW"/>
</dbReference>
<dbReference type="PANTHER" id="PTHR32410">
    <property type="entry name" value="CYSTEINE/HISTIDINE-RICH C1 DOMAIN FAMILY PROTEIN"/>
    <property type="match status" value="1"/>
</dbReference>
<dbReference type="InterPro" id="IPR001965">
    <property type="entry name" value="Znf_PHD"/>
</dbReference>
<evidence type="ECO:0000313" key="7">
    <source>
        <dbReference type="Proteomes" id="UP000030689"/>
    </source>
</evidence>
<dbReference type="Gene3D" id="3.30.60.20">
    <property type="match status" value="1"/>
</dbReference>
<evidence type="ECO:0000313" key="6">
    <source>
        <dbReference type="EMBL" id="ESQ55467.1"/>
    </source>
</evidence>
<evidence type="ECO:0000256" key="2">
    <source>
        <dbReference type="ARBA" id="ARBA00022737"/>
    </source>
</evidence>
<dbReference type="Gramene" id="ESQ55467">
    <property type="protein sequence ID" value="ESQ55467"/>
    <property type="gene ID" value="EUTSA_v10027103mg"/>
</dbReference>
<evidence type="ECO:0000256" key="3">
    <source>
        <dbReference type="ARBA" id="ARBA00022771"/>
    </source>
</evidence>
<gene>
    <name evidence="6" type="ORF">EUTSA_v10027103mg</name>
</gene>
<evidence type="ECO:0000256" key="4">
    <source>
        <dbReference type="ARBA" id="ARBA00022833"/>
    </source>
</evidence>
<dbReference type="SMART" id="SM00249">
    <property type="entry name" value="PHD"/>
    <property type="match status" value="3"/>
</dbReference>
<evidence type="ECO:0000256" key="1">
    <source>
        <dbReference type="ARBA" id="ARBA00022723"/>
    </source>
</evidence>
<dbReference type="InterPro" id="IPR004146">
    <property type="entry name" value="DC1"/>
</dbReference>
<dbReference type="InterPro" id="IPR002219">
    <property type="entry name" value="PKC_DAG/PE"/>
</dbReference>
<dbReference type="OMA" id="IVKKNYY"/>
<dbReference type="Pfam" id="PF03107">
    <property type="entry name" value="C1_2"/>
    <property type="match status" value="5"/>
</dbReference>
<keyword evidence="7" id="KW-1185">Reference proteome</keyword>
<evidence type="ECO:0000259" key="5">
    <source>
        <dbReference type="PROSITE" id="PS50081"/>
    </source>
</evidence>
<dbReference type="Proteomes" id="UP000030689">
    <property type="component" value="Unassembled WGS sequence"/>
</dbReference>